<dbReference type="Gene3D" id="3.90.550.10">
    <property type="entry name" value="Spore Coat Polysaccharide Biosynthesis Protein SpsA, Chain A"/>
    <property type="match status" value="1"/>
</dbReference>
<dbReference type="GO" id="GO:0016757">
    <property type="term" value="F:glycosyltransferase activity"/>
    <property type="evidence" value="ECO:0007669"/>
    <property type="project" value="InterPro"/>
</dbReference>
<dbReference type="OrthoDB" id="2014201at2759"/>
<gene>
    <name evidence="1" type="ORF">FN846DRAFT_84242</name>
</gene>
<dbReference type="InterPro" id="IPR002495">
    <property type="entry name" value="Glyco_trans_8"/>
</dbReference>
<dbReference type="PANTHER" id="PTHR11183">
    <property type="entry name" value="GLYCOGENIN SUBFAMILY MEMBER"/>
    <property type="match status" value="1"/>
</dbReference>
<dbReference type="InterPro" id="IPR050587">
    <property type="entry name" value="GNT1/Glycosyltrans_8"/>
</dbReference>
<sequence length="302" mass="34604">MTPPPRNRVVDSDKVWTTLLTNTKYLPGLLALEYSLRASKSAYPLVVLYTDTFSAEGHAALDLRGIAKQRIEYLLPLAGKDYSNDERFYDCWSKLQPFSLTEYSRVVQLDSDMLVLQNMDELMTLPLDNDERVFAASHACVCNPLQKAHYPRDWIPDNCAYTSQHSTPSLAAETGAAASFGLGILNGGLQVVNPSLETYDIILNTIRSPAKTLNYDFADQSLLSDAFAGRWVPLSYKYNALKTMRWCHKEIWRDDDVKNVHYILAPKPWEDRESSDPTHTWWWEFNERRLADEKERGLKDGW</sequence>
<comment type="caution">
    <text evidence="1">The sequence shown here is derived from an EMBL/GenBank/DDBJ whole genome shotgun (WGS) entry which is preliminary data.</text>
</comment>
<dbReference type="CDD" id="cd02537">
    <property type="entry name" value="GT8_Glycogenin"/>
    <property type="match status" value="1"/>
</dbReference>
<proteinExistence type="predicted"/>
<dbReference type="Pfam" id="PF01501">
    <property type="entry name" value="Glyco_transf_8"/>
    <property type="match status" value="1"/>
</dbReference>
<dbReference type="EMBL" id="VXIS01000130">
    <property type="protein sequence ID" value="KAA8902586.1"/>
    <property type="molecule type" value="Genomic_DNA"/>
</dbReference>
<dbReference type="InterPro" id="IPR029044">
    <property type="entry name" value="Nucleotide-diphossugar_trans"/>
</dbReference>
<keyword evidence="2" id="KW-1185">Reference proteome</keyword>
<dbReference type="InParanoid" id="A0A5J5ETK9"/>
<dbReference type="AlphaFoldDB" id="A0A5J5ETK9"/>
<dbReference type="SUPFAM" id="SSF53448">
    <property type="entry name" value="Nucleotide-diphospho-sugar transferases"/>
    <property type="match status" value="1"/>
</dbReference>
<dbReference type="Proteomes" id="UP000326924">
    <property type="component" value="Unassembled WGS sequence"/>
</dbReference>
<keyword evidence="1" id="KW-0808">Transferase</keyword>
<reference evidence="1 2" key="1">
    <citation type="submission" date="2019-09" db="EMBL/GenBank/DDBJ databases">
        <title>Draft genome of the ectomycorrhizal ascomycete Sphaerosporella brunnea.</title>
        <authorList>
            <consortium name="DOE Joint Genome Institute"/>
            <person name="Benucci G.M."/>
            <person name="Marozzi G."/>
            <person name="Antonielli L."/>
            <person name="Sanchez S."/>
            <person name="Marco P."/>
            <person name="Wang X."/>
            <person name="Falini L.B."/>
            <person name="Barry K."/>
            <person name="Haridas S."/>
            <person name="Lipzen A."/>
            <person name="Labutti K."/>
            <person name="Grigoriev I.V."/>
            <person name="Murat C."/>
            <person name="Martin F."/>
            <person name="Albertini E."/>
            <person name="Donnini D."/>
            <person name="Bonito G."/>
        </authorList>
    </citation>
    <scope>NUCLEOTIDE SEQUENCE [LARGE SCALE GENOMIC DNA]</scope>
    <source>
        <strain evidence="1 2">Sb_GMNB300</strain>
    </source>
</reference>
<protein>
    <submittedName>
        <fullName evidence="1">Nucleotide-diphospho-sugar transferase</fullName>
    </submittedName>
</protein>
<evidence type="ECO:0000313" key="2">
    <source>
        <dbReference type="Proteomes" id="UP000326924"/>
    </source>
</evidence>
<name>A0A5J5ETK9_9PEZI</name>
<accession>A0A5J5ETK9</accession>
<evidence type="ECO:0000313" key="1">
    <source>
        <dbReference type="EMBL" id="KAA8902586.1"/>
    </source>
</evidence>
<organism evidence="1 2">
    <name type="scientific">Sphaerosporella brunnea</name>
    <dbReference type="NCBI Taxonomy" id="1250544"/>
    <lineage>
        <taxon>Eukaryota</taxon>
        <taxon>Fungi</taxon>
        <taxon>Dikarya</taxon>
        <taxon>Ascomycota</taxon>
        <taxon>Pezizomycotina</taxon>
        <taxon>Pezizomycetes</taxon>
        <taxon>Pezizales</taxon>
        <taxon>Pyronemataceae</taxon>
        <taxon>Sphaerosporella</taxon>
    </lineage>
</organism>